<protein>
    <submittedName>
        <fullName evidence="1">Uncharacterized protein</fullName>
    </submittedName>
</protein>
<name>A0A382Y7K0_9ZZZZ</name>
<gene>
    <name evidence="1" type="ORF">METZ01_LOCUS432087</name>
</gene>
<reference evidence="1" key="1">
    <citation type="submission" date="2018-05" db="EMBL/GenBank/DDBJ databases">
        <authorList>
            <person name="Lanie J.A."/>
            <person name="Ng W.-L."/>
            <person name="Kazmierczak K.M."/>
            <person name="Andrzejewski T.M."/>
            <person name="Davidsen T.M."/>
            <person name="Wayne K.J."/>
            <person name="Tettelin H."/>
            <person name="Glass J.I."/>
            <person name="Rusch D."/>
            <person name="Podicherti R."/>
            <person name="Tsui H.-C.T."/>
            <person name="Winkler M.E."/>
        </authorList>
    </citation>
    <scope>NUCLEOTIDE SEQUENCE</scope>
</reference>
<dbReference type="EMBL" id="UINC01173567">
    <property type="protein sequence ID" value="SVD79233.1"/>
    <property type="molecule type" value="Genomic_DNA"/>
</dbReference>
<feature type="non-terminal residue" evidence="1">
    <location>
        <position position="151"/>
    </location>
</feature>
<accession>A0A382Y7K0</accession>
<proteinExistence type="predicted"/>
<sequence length="151" mass="16543">MIVCEDPTLGWYDNETAKAITEEARTLAFTPTLLDVGAPENVRSSGVTQAIESHTCTVFLSRMGDQDRFADPVPGKKIVMCYARDRIELASTYGRTNHRAFLQLKAAVNDILLGGESVHITCPLGTNISGNISNTEREGPRDVSVRRFPMG</sequence>
<evidence type="ECO:0000313" key="1">
    <source>
        <dbReference type="EMBL" id="SVD79233.1"/>
    </source>
</evidence>
<dbReference type="AlphaFoldDB" id="A0A382Y7K0"/>
<organism evidence="1">
    <name type="scientific">marine metagenome</name>
    <dbReference type="NCBI Taxonomy" id="408172"/>
    <lineage>
        <taxon>unclassified sequences</taxon>
        <taxon>metagenomes</taxon>
        <taxon>ecological metagenomes</taxon>
    </lineage>
</organism>